<evidence type="ECO:0000313" key="8">
    <source>
        <dbReference type="Proteomes" id="UP001163850"/>
    </source>
</evidence>
<name>A0AA38PR35_9AGAR</name>
<evidence type="ECO:0000256" key="4">
    <source>
        <dbReference type="ARBA" id="ARBA00022840"/>
    </source>
</evidence>
<comment type="caution">
    <text evidence="7">The sequence shown here is derived from an EMBL/GenBank/DDBJ whole genome shotgun (WGS) entry which is preliminary data.</text>
</comment>
<dbReference type="GO" id="GO:0005811">
    <property type="term" value="C:lipid droplet"/>
    <property type="evidence" value="ECO:0007669"/>
    <property type="project" value="TreeGrafter"/>
</dbReference>
<dbReference type="InterPro" id="IPR042099">
    <property type="entry name" value="ANL_N_sf"/>
</dbReference>
<feature type="transmembrane region" description="Helical" evidence="5">
    <location>
        <begin position="147"/>
        <end position="164"/>
    </location>
</feature>
<dbReference type="EMBL" id="MU802210">
    <property type="protein sequence ID" value="KAJ3980224.1"/>
    <property type="molecule type" value="Genomic_DNA"/>
</dbReference>
<keyword evidence="5" id="KW-1133">Transmembrane helix</keyword>
<dbReference type="PANTHER" id="PTHR43272">
    <property type="entry name" value="LONG-CHAIN-FATTY-ACID--COA LIGASE"/>
    <property type="match status" value="1"/>
</dbReference>
<sequence length="224" mass="24233">MYAQKPRARVLKPFDSIPETRFANVMKVCGVGGSVLHKLSCEGFVRSGVFKSLGASLLIKTFTNILANTPSIKFVIYDGEPSDTLVSGINAVRESIKVVSLDELRALGKSQLIEPLKAHLPKPETTTCIMYSSGSTDPLKSVSITHANLVASVGAVYMLLGHHLTYDGTYLAYLPLAHVLDYIVELIILFVGMMSGYGHVNALGEMLVSGMNMGLWGEEPREAS</sequence>
<dbReference type="GO" id="GO:0035336">
    <property type="term" value="P:long-chain fatty-acyl-CoA metabolic process"/>
    <property type="evidence" value="ECO:0007669"/>
    <property type="project" value="TreeGrafter"/>
</dbReference>
<dbReference type="Proteomes" id="UP001163850">
    <property type="component" value="Unassembled WGS sequence"/>
</dbReference>
<dbReference type="Gene3D" id="3.40.50.12780">
    <property type="entry name" value="N-terminal domain of ligase-like"/>
    <property type="match status" value="1"/>
</dbReference>
<keyword evidence="5" id="KW-0812">Transmembrane</keyword>
<dbReference type="PANTHER" id="PTHR43272:SF83">
    <property type="entry name" value="ACYL-COA SYNTHETASE LONG-CHAIN, ISOFORM J"/>
    <property type="match status" value="1"/>
</dbReference>
<dbReference type="GO" id="GO:0005783">
    <property type="term" value="C:endoplasmic reticulum"/>
    <property type="evidence" value="ECO:0007669"/>
    <property type="project" value="TreeGrafter"/>
</dbReference>
<protein>
    <recommendedName>
        <fullName evidence="6">AMP-dependent synthetase/ligase domain-containing protein</fullName>
    </recommendedName>
</protein>
<keyword evidence="3" id="KW-0547">Nucleotide-binding</keyword>
<proteinExistence type="inferred from homology"/>
<keyword evidence="2" id="KW-0436">Ligase</keyword>
<evidence type="ECO:0000256" key="2">
    <source>
        <dbReference type="ARBA" id="ARBA00022598"/>
    </source>
</evidence>
<dbReference type="GO" id="GO:0005524">
    <property type="term" value="F:ATP binding"/>
    <property type="evidence" value="ECO:0007669"/>
    <property type="project" value="UniProtKB-KW"/>
</dbReference>
<dbReference type="GO" id="GO:0004467">
    <property type="term" value="F:long-chain fatty acid-CoA ligase activity"/>
    <property type="evidence" value="ECO:0007669"/>
    <property type="project" value="TreeGrafter"/>
</dbReference>
<evidence type="ECO:0000259" key="6">
    <source>
        <dbReference type="Pfam" id="PF00501"/>
    </source>
</evidence>
<reference evidence="7" key="1">
    <citation type="submission" date="2022-08" db="EMBL/GenBank/DDBJ databases">
        <authorList>
            <consortium name="DOE Joint Genome Institute"/>
            <person name="Min B."/>
            <person name="Riley R."/>
            <person name="Sierra-Patev S."/>
            <person name="Naranjo-Ortiz M."/>
            <person name="Looney B."/>
            <person name="Konkel Z."/>
            <person name="Slot J.C."/>
            <person name="Sakamoto Y."/>
            <person name="Steenwyk J.L."/>
            <person name="Rokas A."/>
            <person name="Carro J."/>
            <person name="Camarero S."/>
            <person name="Ferreira P."/>
            <person name="Molpeceres G."/>
            <person name="Ruiz-Duenas F.J."/>
            <person name="Serrano A."/>
            <person name="Henrissat B."/>
            <person name="Drula E."/>
            <person name="Hughes K.W."/>
            <person name="Mata J.L."/>
            <person name="Ishikawa N.K."/>
            <person name="Vargas-Isla R."/>
            <person name="Ushijima S."/>
            <person name="Smith C.A."/>
            <person name="Ahrendt S."/>
            <person name="Andreopoulos W."/>
            <person name="He G."/>
            <person name="Labutti K."/>
            <person name="Lipzen A."/>
            <person name="Ng V."/>
            <person name="Sandor L."/>
            <person name="Barry K."/>
            <person name="Martinez A.T."/>
            <person name="Xiao Y."/>
            <person name="Gibbons J.G."/>
            <person name="Terashima K."/>
            <person name="Hibbett D.S."/>
            <person name="Grigoriev I.V."/>
        </authorList>
    </citation>
    <scope>NUCLEOTIDE SEQUENCE</scope>
    <source>
        <strain evidence="7">TFB7829</strain>
    </source>
</reference>
<dbReference type="SUPFAM" id="SSF56801">
    <property type="entry name" value="Acetyl-CoA synthetase-like"/>
    <property type="match status" value="1"/>
</dbReference>
<comment type="similarity">
    <text evidence="1">Belongs to the ATP-dependent AMP-binding enzyme family.</text>
</comment>
<dbReference type="Pfam" id="PF00501">
    <property type="entry name" value="AMP-binding"/>
    <property type="match status" value="1"/>
</dbReference>
<evidence type="ECO:0000256" key="1">
    <source>
        <dbReference type="ARBA" id="ARBA00006432"/>
    </source>
</evidence>
<accession>A0AA38PR35</accession>
<organism evidence="7 8">
    <name type="scientific">Lentinula detonsa</name>
    <dbReference type="NCBI Taxonomy" id="2804962"/>
    <lineage>
        <taxon>Eukaryota</taxon>
        <taxon>Fungi</taxon>
        <taxon>Dikarya</taxon>
        <taxon>Basidiomycota</taxon>
        <taxon>Agaricomycotina</taxon>
        <taxon>Agaricomycetes</taxon>
        <taxon>Agaricomycetidae</taxon>
        <taxon>Agaricales</taxon>
        <taxon>Marasmiineae</taxon>
        <taxon>Omphalotaceae</taxon>
        <taxon>Lentinula</taxon>
    </lineage>
</organism>
<evidence type="ECO:0000256" key="3">
    <source>
        <dbReference type="ARBA" id="ARBA00022741"/>
    </source>
</evidence>
<keyword evidence="4" id="KW-0067">ATP-binding</keyword>
<dbReference type="AlphaFoldDB" id="A0AA38PR35"/>
<feature type="domain" description="AMP-dependent synthetase/ligase" evidence="6">
    <location>
        <begin position="72"/>
        <end position="196"/>
    </location>
</feature>
<dbReference type="GO" id="GO:0005886">
    <property type="term" value="C:plasma membrane"/>
    <property type="evidence" value="ECO:0007669"/>
    <property type="project" value="TreeGrafter"/>
</dbReference>
<keyword evidence="5" id="KW-0472">Membrane</keyword>
<evidence type="ECO:0000256" key="5">
    <source>
        <dbReference type="SAM" id="Phobius"/>
    </source>
</evidence>
<gene>
    <name evidence="7" type="ORF">F5890DRAFT_1627886</name>
</gene>
<evidence type="ECO:0000313" key="7">
    <source>
        <dbReference type="EMBL" id="KAJ3980224.1"/>
    </source>
</evidence>
<dbReference type="InterPro" id="IPR000873">
    <property type="entry name" value="AMP-dep_synth/lig_dom"/>
</dbReference>